<dbReference type="EMBL" id="HACA01033097">
    <property type="protein sequence ID" value="CDW50458.1"/>
    <property type="molecule type" value="Transcribed_RNA"/>
</dbReference>
<evidence type="ECO:0000313" key="1">
    <source>
        <dbReference type="EMBL" id="CDW50458.1"/>
    </source>
</evidence>
<dbReference type="AlphaFoldDB" id="A0A0K2VJ24"/>
<protein>
    <submittedName>
        <fullName evidence="1">Uncharacterized protein</fullName>
    </submittedName>
</protein>
<feature type="non-terminal residue" evidence="1">
    <location>
        <position position="1"/>
    </location>
</feature>
<sequence>IFSKTKFSLQRKCFYTKCQNYQRSTTEKIPHVGIPDDVTINNLTPRLENAFRLLWFHSEIEMTHLRGPFVNLMKTVEHI</sequence>
<reference evidence="1" key="1">
    <citation type="submission" date="2014-05" db="EMBL/GenBank/DDBJ databases">
        <authorList>
            <person name="Chronopoulou M."/>
        </authorList>
    </citation>
    <scope>NUCLEOTIDE SEQUENCE</scope>
    <source>
        <tissue evidence="1">Whole organism</tissue>
    </source>
</reference>
<name>A0A0K2VJ24_LEPSM</name>
<accession>A0A0K2VJ24</accession>
<organism evidence="1">
    <name type="scientific">Lepeophtheirus salmonis</name>
    <name type="common">Salmon louse</name>
    <name type="synonym">Caligus salmonis</name>
    <dbReference type="NCBI Taxonomy" id="72036"/>
    <lineage>
        <taxon>Eukaryota</taxon>
        <taxon>Metazoa</taxon>
        <taxon>Ecdysozoa</taxon>
        <taxon>Arthropoda</taxon>
        <taxon>Crustacea</taxon>
        <taxon>Multicrustacea</taxon>
        <taxon>Hexanauplia</taxon>
        <taxon>Copepoda</taxon>
        <taxon>Siphonostomatoida</taxon>
        <taxon>Caligidae</taxon>
        <taxon>Lepeophtheirus</taxon>
    </lineage>
</organism>
<proteinExistence type="predicted"/>